<name>A0A9N7Z8H0_PLEPL</name>
<dbReference type="AlphaFoldDB" id="A0A9N7Z8H0"/>
<proteinExistence type="predicted"/>
<feature type="compositionally biased region" description="Gly residues" evidence="1">
    <location>
        <begin position="1"/>
        <end position="12"/>
    </location>
</feature>
<dbReference type="EMBL" id="CADEAL010004237">
    <property type="protein sequence ID" value="CAB1455070.1"/>
    <property type="molecule type" value="Genomic_DNA"/>
</dbReference>
<gene>
    <name evidence="2" type="ORF">PLEPLA_LOCUS42840</name>
</gene>
<dbReference type="Proteomes" id="UP001153269">
    <property type="component" value="Unassembled WGS sequence"/>
</dbReference>
<evidence type="ECO:0000256" key="1">
    <source>
        <dbReference type="SAM" id="MobiDB-lite"/>
    </source>
</evidence>
<keyword evidence="3" id="KW-1185">Reference proteome</keyword>
<sequence>MSAGAGPGGWLGSGVSTQPRPVSQPSRHRLLLHGGWRVGPRGGGAGRVFTSCLIGFHAESRVFLGLLCCGYPSVSDVSSARKGRLGTRRTLQTIHQHQTEMTSLCRNLLFFLFASPLLHSHLFTHSATTSSPSTRPRIRFINSLGSDDDYEDDYNDDDNSSLSEVPSTVKISVLNTKPQFCKINSCLEDQEPCDQLSEKTGCLCPGISGADEPPHPPVIQTVLPVSNGDNSGKVEVQWCAPSSVVTGYRVLVEGGEGDALEFGEALRRGLVGSLEVGTKVEESPCFYLSS</sequence>
<accession>A0A9N7Z8H0</accession>
<protein>
    <submittedName>
        <fullName evidence="2">Uncharacterized protein</fullName>
    </submittedName>
</protein>
<feature type="region of interest" description="Disordered" evidence="1">
    <location>
        <begin position="1"/>
        <end position="26"/>
    </location>
</feature>
<reference evidence="2" key="1">
    <citation type="submission" date="2020-03" db="EMBL/GenBank/DDBJ databases">
        <authorList>
            <person name="Weist P."/>
        </authorList>
    </citation>
    <scope>NUCLEOTIDE SEQUENCE</scope>
</reference>
<evidence type="ECO:0000313" key="2">
    <source>
        <dbReference type="EMBL" id="CAB1455070.1"/>
    </source>
</evidence>
<comment type="caution">
    <text evidence="2">The sequence shown here is derived from an EMBL/GenBank/DDBJ whole genome shotgun (WGS) entry which is preliminary data.</text>
</comment>
<evidence type="ECO:0000313" key="3">
    <source>
        <dbReference type="Proteomes" id="UP001153269"/>
    </source>
</evidence>
<feature type="compositionally biased region" description="Polar residues" evidence="1">
    <location>
        <begin position="15"/>
        <end position="25"/>
    </location>
</feature>
<organism evidence="2 3">
    <name type="scientific">Pleuronectes platessa</name>
    <name type="common">European plaice</name>
    <dbReference type="NCBI Taxonomy" id="8262"/>
    <lineage>
        <taxon>Eukaryota</taxon>
        <taxon>Metazoa</taxon>
        <taxon>Chordata</taxon>
        <taxon>Craniata</taxon>
        <taxon>Vertebrata</taxon>
        <taxon>Euteleostomi</taxon>
        <taxon>Actinopterygii</taxon>
        <taxon>Neopterygii</taxon>
        <taxon>Teleostei</taxon>
        <taxon>Neoteleostei</taxon>
        <taxon>Acanthomorphata</taxon>
        <taxon>Carangaria</taxon>
        <taxon>Pleuronectiformes</taxon>
        <taxon>Pleuronectoidei</taxon>
        <taxon>Pleuronectidae</taxon>
        <taxon>Pleuronectes</taxon>
    </lineage>
</organism>